<dbReference type="GO" id="GO:0003700">
    <property type="term" value="F:DNA-binding transcription factor activity"/>
    <property type="evidence" value="ECO:0007669"/>
    <property type="project" value="TreeGrafter"/>
</dbReference>
<organism evidence="4 5">
    <name type="scientific">Alkaliphilus metalliredigens (strain QYMF)</name>
    <dbReference type="NCBI Taxonomy" id="293826"/>
    <lineage>
        <taxon>Bacteria</taxon>
        <taxon>Bacillati</taxon>
        <taxon>Bacillota</taxon>
        <taxon>Clostridia</taxon>
        <taxon>Peptostreptococcales</taxon>
        <taxon>Natronincolaceae</taxon>
        <taxon>Alkaliphilus</taxon>
    </lineage>
</organism>
<dbReference type="HOGENOM" id="CLU_069356_45_0_9"/>
<dbReference type="Pfam" id="PF00440">
    <property type="entry name" value="TetR_N"/>
    <property type="match status" value="1"/>
</dbReference>
<evidence type="ECO:0000313" key="5">
    <source>
        <dbReference type="Proteomes" id="UP000001572"/>
    </source>
</evidence>
<dbReference type="Proteomes" id="UP000001572">
    <property type="component" value="Chromosome"/>
</dbReference>
<dbReference type="EMBL" id="CP000724">
    <property type="protein sequence ID" value="ABR47696.1"/>
    <property type="molecule type" value="Genomic_DNA"/>
</dbReference>
<reference evidence="5" key="1">
    <citation type="journal article" date="2016" name="Genome Announc.">
        <title>Complete genome sequence of Alkaliphilus metalliredigens strain QYMF, an alkaliphilic and metal-reducing bacterium isolated from borax-contaminated leachate ponds.</title>
        <authorList>
            <person name="Hwang C."/>
            <person name="Copeland A."/>
            <person name="Lucas S."/>
            <person name="Lapidus A."/>
            <person name="Barry K."/>
            <person name="Detter J.C."/>
            <person name="Glavina Del Rio T."/>
            <person name="Hammon N."/>
            <person name="Israni S."/>
            <person name="Dalin E."/>
            <person name="Tice H."/>
            <person name="Pitluck S."/>
            <person name="Chertkov O."/>
            <person name="Brettin T."/>
            <person name="Bruce D."/>
            <person name="Han C."/>
            <person name="Schmutz J."/>
            <person name="Larimer F."/>
            <person name="Land M.L."/>
            <person name="Hauser L."/>
            <person name="Kyrpides N."/>
            <person name="Mikhailova N."/>
            <person name="Ye Q."/>
            <person name="Zhou J."/>
            <person name="Richardson P."/>
            <person name="Fields M.W."/>
        </authorList>
    </citation>
    <scope>NUCLEOTIDE SEQUENCE [LARGE SCALE GENOMIC DNA]</scope>
    <source>
        <strain evidence="5">QYMF</strain>
    </source>
</reference>
<evidence type="ECO:0000259" key="3">
    <source>
        <dbReference type="PROSITE" id="PS50977"/>
    </source>
</evidence>
<dbReference type="PROSITE" id="PS50977">
    <property type="entry name" value="HTH_TETR_2"/>
    <property type="match status" value="1"/>
</dbReference>
<dbReference type="AlphaFoldDB" id="A6TNC8"/>
<dbReference type="KEGG" id="amt:Amet_1502"/>
<sequence>MLVIFSKFLNLENEKQQRILNAALKEFARKGYDDASTIEIAKEAGISKGLLFHYFHTKRQLFLYLYDYSMKIIKTEYFDLININERDLFTKLRQVLLLKIELIHKLPWVFQFSAITTYTSSEEVRNDLESKKQEMESMGYEKIFENIDESKFQKRVDIEKTKNIIFWAIGGFANKIIEETKGSELTELDYDGMLEEFDAYLEILKKWAYTQ</sequence>
<gene>
    <name evidence="4" type="ordered locus">Amet_1502</name>
</gene>
<evidence type="ECO:0000256" key="2">
    <source>
        <dbReference type="PROSITE-ProRule" id="PRU00335"/>
    </source>
</evidence>
<accession>A6TNC8</accession>
<dbReference type="PRINTS" id="PR00455">
    <property type="entry name" value="HTHTETR"/>
</dbReference>
<keyword evidence="5" id="KW-1185">Reference proteome</keyword>
<dbReference type="eggNOG" id="COG1309">
    <property type="taxonomic scope" value="Bacteria"/>
</dbReference>
<dbReference type="STRING" id="293826.Amet_1502"/>
<dbReference type="Gene3D" id="1.10.10.60">
    <property type="entry name" value="Homeodomain-like"/>
    <property type="match status" value="1"/>
</dbReference>
<evidence type="ECO:0000256" key="1">
    <source>
        <dbReference type="ARBA" id="ARBA00023125"/>
    </source>
</evidence>
<dbReference type="Gene3D" id="1.10.357.10">
    <property type="entry name" value="Tetracycline Repressor, domain 2"/>
    <property type="match status" value="1"/>
</dbReference>
<protein>
    <submittedName>
        <fullName evidence="4">Transcriptional regulator, TetR family</fullName>
    </submittedName>
</protein>
<dbReference type="RefSeq" id="WP_012062734.1">
    <property type="nucleotide sequence ID" value="NC_009633.1"/>
</dbReference>
<dbReference type="InterPro" id="IPR050109">
    <property type="entry name" value="HTH-type_TetR-like_transc_reg"/>
</dbReference>
<dbReference type="InterPro" id="IPR023772">
    <property type="entry name" value="DNA-bd_HTH_TetR-type_CS"/>
</dbReference>
<dbReference type="InterPro" id="IPR001647">
    <property type="entry name" value="HTH_TetR"/>
</dbReference>
<dbReference type="GO" id="GO:0000976">
    <property type="term" value="F:transcription cis-regulatory region binding"/>
    <property type="evidence" value="ECO:0007669"/>
    <property type="project" value="TreeGrafter"/>
</dbReference>
<feature type="domain" description="HTH tetR-type" evidence="3">
    <location>
        <begin position="13"/>
        <end position="73"/>
    </location>
</feature>
<name>A6TNC8_ALKMQ</name>
<proteinExistence type="predicted"/>
<dbReference type="PANTHER" id="PTHR30055:SF226">
    <property type="entry name" value="HTH-TYPE TRANSCRIPTIONAL REGULATOR PKSA"/>
    <property type="match status" value="1"/>
</dbReference>
<dbReference type="InterPro" id="IPR036271">
    <property type="entry name" value="Tet_transcr_reg_TetR-rel_C_sf"/>
</dbReference>
<dbReference type="PANTHER" id="PTHR30055">
    <property type="entry name" value="HTH-TYPE TRANSCRIPTIONAL REGULATOR RUTR"/>
    <property type="match status" value="1"/>
</dbReference>
<feature type="DNA-binding region" description="H-T-H motif" evidence="2">
    <location>
        <begin position="36"/>
        <end position="55"/>
    </location>
</feature>
<evidence type="ECO:0000313" key="4">
    <source>
        <dbReference type="EMBL" id="ABR47696.1"/>
    </source>
</evidence>
<dbReference type="SUPFAM" id="SSF46689">
    <property type="entry name" value="Homeodomain-like"/>
    <property type="match status" value="1"/>
</dbReference>
<keyword evidence="1 2" id="KW-0238">DNA-binding</keyword>
<dbReference type="InterPro" id="IPR009057">
    <property type="entry name" value="Homeodomain-like_sf"/>
</dbReference>
<dbReference type="PROSITE" id="PS01081">
    <property type="entry name" value="HTH_TETR_1"/>
    <property type="match status" value="1"/>
</dbReference>
<dbReference type="SUPFAM" id="SSF48498">
    <property type="entry name" value="Tetracyclin repressor-like, C-terminal domain"/>
    <property type="match status" value="1"/>
</dbReference>